<feature type="transmembrane region" description="Helical" evidence="1">
    <location>
        <begin position="7"/>
        <end position="27"/>
    </location>
</feature>
<keyword evidence="3" id="KW-1185">Reference proteome</keyword>
<evidence type="ECO:0000256" key="1">
    <source>
        <dbReference type="SAM" id="Phobius"/>
    </source>
</evidence>
<dbReference type="EMBL" id="ACFG01000004">
    <property type="protein sequence ID" value="EEH64382.1"/>
    <property type="molecule type" value="Genomic_DNA"/>
</dbReference>
<feature type="transmembrane region" description="Helical" evidence="1">
    <location>
        <begin position="33"/>
        <end position="52"/>
    </location>
</feature>
<evidence type="ECO:0000313" key="2">
    <source>
        <dbReference type="EMBL" id="EEH64382.1"/>
    </source>
</evidence>
<comment type="caution">
    <text evidence="2">The sequence shown here is derived from an EMBL/GenBank/DDBJ whole genome shotgun (WGS) entry which is preliminary data.</text>
</comment>
<protein>
    <submittedName>
        <fullName evidence="2">Uncharacterized protein</fullName>
    </submittedName>
</protein>
<organism evidence="2 3">
    <name type="scientific">Gleimia coleocanis DSM 15436</name>
    <dbReference type="NCBI Taxonomy" id="525245"/>
    <lineage>
        <taxon>Bacteria</taxon>
        <taxon>Bacillati</taxon>
        <taxon>Actinomycetota</taxon>
        <taxon>Actinomycetes</taxon>
        <taxon>Actinomycetales</taxon>
        <taxon>Actinomycetaceae</taxon>
        <taxon>Gleimia</taxon>
    </lineage>
</organism>
<evidence type="ECO:0000313" key="3">
    <source>
        <dbReference type="Proteomes" id="UP000010301"/>
    </source>
</evidence>
<dbReference type="Proteomes" id="UP000010301">
    <property type="component" value="Unassembled WGS sequence"/>
</dbReference>
<dbReference type="AlphaFoldDB" id="C0VY79"/>
<sequence>MKISNELLFFKFIMFAVTLVCTAPILLFVKHSLLTHTLLFALLWFTSVVYILEFLRAGKDEH</sequence>
<dbReference type="HOGENOM" id="CLU_2893680_0_0_11"/>
<keyword evidence="1" id="KW-0812">Transmembrane</keyword>
<keyword evidence="1" id="KW-0472">Membrane</keyword>
<reference evidence="2 3" key="1">
    <citation type="submission" date="2009-01" db="EMBL/GenBank/DDBJ databases">
        <authorList>
            <person name="Qin X."/>
            <person name="Bachman B."/>
            <person name="Battles P."/>
            <person name="Bell A."/>
            <person name="Bess C."/>
            <person name="Bickham C."/>
            <person name="Chaboub L."/>
            <person name="Chen D."/>
            <person name="Coyle M."/>
            <person name="Deiros D.R."/>
            <person name="Dinh H."/>
            <person name="Forbes L."/>
            <person name="Fowler G."/>
            <person name="Francisco L."/>
            <person name="Fu Q."/>
            <person name="Gubbala S."/>
            <person name="Hale W."/>
            <person name="Han Y."/>
            <person name="Hemphill L."/>
            <person name="Highlander S.K."/>
            <person name="Hirani K."/>
            <person name="Hogues M."/>
            <person name="Jackson L."/>
            <person name="Jakkamsetti A."/>
            <person name="Javaid M."/>
            <person name="Jiang H."/>
            <person name="Korchina V."/>
            <person name="Kovar C."/>
            <person name="Lara F."/>
            <person name="Lee S."/>
            <person name="Mata R."/>
            <person name="Mathew T."/>
            <person name="Moen C."/>
            <person name="Morales K."/>
            <person name="Munidasa M."/>
            <person name="Nazareth L."/>
            <person name="Ngo R."/>
            <person name="Nguyen L."/>
            <person name="Okwuonu G."/>
            <person name="Ongeri F."/>
            <person name="Patil S."/>
            <person name="Petrosino J."/>
            <person name="Pham C."/>
            <person name="Pham P."/>
            <person name="Pu L.-L."/>
            <person name="Puazo M."/>
            <person name="Raj R."/>
            <person name="Reid J."/>
            <person name="Rouhana J."/>
            <person name="Saada N."/>
            <person name="Shang Y."/>
            <person name="Simmons D."/>
            <person name="Thornton R."/>
            <person name="Warren J."/>
            <person name="Weissenberger G."/>
            <person name="Zhang J."/>
            <person name="Zhang L."/>
            <person name="Zhou C."/>
            <person name="Zhu D."/>
            <person name="Muzny D."/>
            <person name="Worley K."/>
            <person name="Gibbs R."/>
        </authorList>
    </citation>
    <scope>NUCLEOTIDE SEQUENCE [LARGE SCALE GENOMIC DNA]</scope>
    <source>
        <strain evidence="2 3">DSM 15436</strain>
    </source>
</reference>
<gene>
    <name evidence="2" type="ORF">HMPREF0044_0119</name>
</gene>
<proteinExistence type="predicted"/>
<accession>C0VY79</accession>
<keyword evidence="1" id="KW-1133">Transmembrane helix</keyword>
<dbReference type="STRING" id="525245.HMPREF0044_0119"/>
<name>C0VY79_9ACTO</name>